<accession>A0A7R9PRD1</accession>
<sequence length="221" mass="25031">MPRTVRVNQSLVLQQSQVPCYTDGKVKEYRKRIVHLELEYKSFIRKLRRLDTNMISASWRNKPYQKKVTSKTPPSPLHPTRDEDNSPYTFQPIKTPILDLEANQTEKIENPSTSGDDAVDTDQPLTFKSTQQMSPLMAEFMSQVEYLVSAHGRVHVTQVEYLVSAHGRVHVASGIPSLRSWPSSHSFRVTGGSGAVWSYFASVTDGSHKTRSDVRAQNIDK</sequence>
<gene>
    <name evidence="2" type="ORF">TGEB3V08_LOCUS10697</name>
</gene>
<dbReference type="EMBL" id="OE846689">
    <property type="protein sequence ID" value="CAD7610298.1"/>
    <property type="molecule type" value="Genomic_DNA"/>
</dbReference>
<feature type="region of interest" description="Disordered" evidence="1">
    <location>
        <begin position="64"/>
        <end position="90"/>
    </location>
</feature>
<dbReference type="AlphaFoldDB" id="A0A7R9PRD1"/>
<protein>
    <submittedName>
        <fullName evidence="2">Uncharacterized protein</fullName>
    </submittedName>
</protein>
<proteinExistence type="predicted"/>
<organism evidence="2">
    <name type="scientific">Timema genevievae</name>
    <name type="common">Walking stick</name>
    <dbReference type="NCBI Taxonomy" id="629358"/>
    <lineage>
        <taxon>Eukaryota</taxon>
        <taxon>Metazoa</taxon>
        <taxon>Ecdysozoa</taxon>
        <taxon>Arthropoda</taxon>
        <taxon>Hexapoda</taxon>
        <taxon>Insecta</taxon>
        <taxon>Pterygota</taxon>
        <taxon>Neoptera</taxon>
        <taxon>Polyneoptera</taxon>
        <taxon>Phasmatodea</taxon>
        <taxon>Timematodea</taxon>
        <taxon>Timematoidea</taxon>
        <taxon>Timematidae</taxon>
        <taxon>Timema</taxon>
    </lineage>
</organism>
<reference evidence="2" key="1">
    <citation type="submission" date="2020-11" db="EMBL/GenBank/DDBJ databases">
        <authorList>
            <person name="Tran Van P."/>
        </authorList>
    </citation>
    <scope>NUCLEOTIDE SEQUENCE</scope>
</reference>
<evidence type="ECO:0000313" key="2">
    <source>
        <dbReference type="EMBL" id="CAD7610298.1"/>
    </source>
</evidence>
<evidence type="ECO:0000256" key="1">
    <source>
        <dbReference type="SAM" id="MobiDB-lite"/>
    </source>
</evidence>
<name>A0A7R9PRD1_TIMGE</name>